<evidence type="ECO:0000313" key="10">
    <source>
        <dbReference type="EMBL" id="EAN77419.1"/>
    </source>
</evidence>
<evidence type="ECO:0000256" key="5">
    <source>
        <dbReference type="ARBA" id="ARBA00023136"/>
    </source>
</evidence>
<dbReference type="Proteomes" id="UP000008524">
    <property type="component" value="Chromosome 9"/>
</dbReference>
<dbReference type="GO" id="GO:0005886">
    <property type="term" value="C:plasma membrane"/>
    <property type="evidence" value="ECO:0007669"/>
    <property type="project" value="UniProtKB-SubCell"/>
</dbReference>
<dbReference type="EMBL" id="CM000207">
    <property type="protein sequence ID" value="EAN77419.1"/>
    <property type="molecule type" value="Genomic_DNA"/>
</dbReference>
<dbReference type="Gene3D" id="1.10.470.10">
    <property type="entry name" value="Variant Surface Glycoprotein, subunit A, domain 2"/>
    <property type="match status" value="1"/>
</dbReference>
<dbReference type="SUPFAM" id="SSF58087">
    <property type="entry name" value="Variant surface glycoprotein (N-terminal domain)"/>
    <property type="match status" value="1"/>
</dbReference>
<reference evidence="10 11" key="1">
    <citation type="journal article" date="2005" name="Science">
        <title>Comparative genomics of trypanosomatid parasitic protozoa.</title>
        <authorList>
            <person name="El-Sayed N.M."/>
            <person name="Myler P.J."/>
            <person name="Blandin G."/>
            <person name="Berriman M."/>
            <person name="Crabtree J."/>
            <person name="Aggarwal G."/>
            <person name="Caler E."/>
            <person name="Renauld H."/>
            <person name="Worthey E.A."/>
            <person name="Hertz-Fowler C."/>
            <person name="Ghedin E."/>
            <person name="Peacock C."/>
            <person name="Bartholomeu D.C."/>
            <person name="Haas B.J."/>
            <person name="Tran A.N."/>
            <person name="Wortman J.R."/>
            <person name="Alsmark U.C."/>
            <person name="Angiuoli S."/>
            <person name="Anupama A."/>
            <person name="Badger J."/>
            <person name="Bringaud F."/>
            <person name="Cadag E."/>
            <person name="Carlton J.M."/>
            <person name="Cerqueira G.C."/>
            <person name="Creasy T."/>
            <person name="Delcher A.L."/>
            <person name="Djikeng A."/>
            <person name="Embley T.M."/>
            <person name="Hauser C."/>
            <person name="Ivens A.C."/>
            <person name="Kummerfeld S.K."/>
            <person name="Pereira-Leal J.B."/>
            <person name="Nilsson D."/>
            <person name="Peterson J."/>
            <person name="Salzberg S.L."/>
            <person name="Shallom J."/>
            <person name="Silva J.C."/>
            <person name="Sundaram J."/>
            <person name="Westenberger S."/>
            <person name="White O."/>
            <person name="Melville S.E."/>
            <person name="Donelson J.E."/>
            <person name="Andersson B."/>
            <person name="Stuart K.D."/>
            <person name="Hall N."/>
        </authorList>
    </citation>
    <scope>NUCLEOTIDE SEQUENCE [LARGE SCALE GENOMIC DNA]</scope>
    <source>
        <strain evidence="10 11">927/4 GUTat10.1</strain>
    </source>
</reference>
<gene>
    <name evidence="10" type="ORF">Tb09.244.1570</name>
</gene>
<dbReference type="InterPro" id="IPR027446">
    <property type="entry name" value="VSG_C_dom_sf"/>
</dbReference>
<evidence type="ECO:0000256" key="7">
    <source>
        <dbReference type="ARBA" id="ARBA00023288"/>
    </source>
</evidence>
<dbReference type="AlphaFoldDB" id="Q38CQ1"/>
<dbReference type="GeneID" id="3661319"/>
<organism evidence="10 11">
    <name type="scientific">Trypanosoma brucei brucei (strain 927/4 GUTat10.1)</name>
    <dbReference type="NCBI Taxonomy" id="185431"/>
    <lineage>
        <taxon>Eukaryota</taxon>
        <taxon>Discoba</taxon>
        <taxon>Euglenozoa</taxon>
        <taxon>Kinetoplastea</taxon>
        <taxon>Metakinetoplastina</taxon>
        <taxon>Trypanosomatida</taxon>
        <taxon>Trypanosomatidae</taxon>
        <taxon>Trypanosoma</taxon>
    </lineage>
</organism>
<reference evidence="10 11" key="2">
    <citation type="journal article" date="2005" name="Science">
        <title>The genome of the African trypanosome Trypanosoma brucei.</title>
        <authorList>
            <person name="Berriman M."/>
            <person name="Ghedin E."/>
            <person name="Hertz-Fowler C."/>
            <person name="Blandin G."/>
            <person name="Renauld H."/>
            <person name="Bartholomeu D.C."/>
            <person name="Lennard N.J."/>
            <person name="Caler E."/>
            <person name="Hamlin N.E."/>
            <person name="Haas B."/>
            <person name="Bohme U."/>
            <person name="Hannick L."/>
            <person name="Aslett M.A."/>
            <person name="Shallom J."/>
            <person name="Marcello L."/>
            <person name="Hou L."/>
            <person name="Wickstead B."/>
            <person name="Alsmark U.C."/>
            <person name="Arrowsmith C."/>
            <person name="Atkin R.J."/>
            <person name="Barron A.J."/>
            <person name="Bringaud F."/>
            <person name="Brooks K."/>
            <person name="Carrington M."/>
            <person name="Cherevach I."/>
            <person name="Chillingworth T.J."/>
            <person name="Churcher C."/>
            <person name="Clark L.N."/>
            <person name="Corton C.H."/>
            <person name="Cronin A."/>
            <person name="Davies R.M."/>
            <person name="Doggett J."/>
            <person name="Djikeng A."/>
            <person name="Feldblyum T."/>
            <person name="Field M.C."/>
            <person name="Fraser A."/>
            <person name="Goodhead I."/>
            <person name="Hance Z."/>
            <person name="Harper D."/>
            <person name="Harris B.R."/>
            <person name="Hauser H."/>
            <person name="Hostetler J."/>
            <person name="Ivens A."/>
            <person name="Jagels K."/>
            <person name="Johnson D."/>
            <person name="Johnson J."/>
            <person name="Jones K."/>
            <person name="Kerhornou A.X."/>
            <person name="Koo H."/>
            <person name="Larke N."/>
            <person name="Landfear S."/>
            <person name="Larkin C."/>
            <person name="Leech V."/>
            <person name="Line A."/>
            <person name="Lord A."/>
            <person name="Macleod A."/>
            <person name="Mooney P.J."/>
            <person name="Moule S."/>
            <person name="Martin D.M."/>
            <person name="Morgan G.W."/>
            <person name="Mungall K."/>
            <person name="Norbertczak H."/>
            <person name="Ormond D."/>
            <person name="Pai G."/>
            <person name="Peacock C.S."/>
            <person name="Peterson J."/>
            <person name="Quail M.A."/>
            <person name="Rabbinowitsch E."/>
            <person name="Rajandream M.A."/>
            <person name="Reitter C."/>
            <person name="Salzberg S.L."/>
            <person name="Sanders M."/>
            <person name="Schobel S."/>
            <person name="Sharp S."/>
            <person name="Simmonds M."/>
            <person name="Simpson A.J."/>
            <person name="Tallon L."/>
            <person name="Turner C.M."/>
            <person name="Tait A."/>
            <person name="Tivey A.R."/>
            <person name="Van Aken S."/>
            <person name="Walker D."/>
            <person name="Wanless D."/>
            <person name="Wang S."/>
            <person name="White B."/>
            <person name="White O."/>
            <person name="Whitehead S."/>
            <person name="Woodward J."/>
            <person name="Wortman J."/>
            <person name="Adams M.D."/>
            <person name="Embley T.M."/>
            <person name="Gull K."/>
            <person name="Ullu E."/>
            <person name="Barry J.D."/>
            <person name="Fairlamb A.H."/>
            <person name="Opperdoes F."/>
            <person name="Barrell B.G."/>
            <person name="Donelson J.E."/>
            <person name="Hall N."/>
            <person name="Fraser C.M."/>
            <person name="Melville S.E."/>
            <person name="El-Sayed N.M."/>
        </authorList>
    </citation>
    <scope>NUCLEOTIDE SEQUENCE [LARGE SCALE GENOMIC DNA]</scope>
    <source>
        <strain evidence="10 11">927/4 GUTat10.1</strain>
    </source>
</reference>
<dbReference type="SUPFAM" id="SSF118251">
    <property type="entry name" value="Variant surface glycoprotein MITAT 1.2, VSG 221, C-terminal domain"/>
    <property type="match status" value="1"/>
</dbReference>
<dbReference type="InParanoid" id="Q38CQ1"/>
<keyword evidence="3" id="KW-1003">Cell membrane</keyword>
<proteinExistence type="predicted"/>
<keyword evidence="4" id="KW-0336">GPI-anchor</keyword>
<dbReference type="Gene3D" id="3.90.150.10">
    <property type="entry name" value="Variant Surface Glycoprotein, subunit A domain 1"/>
    <property type="match status" value="1"/>
</dbReference>
<dbReference type="GO" id="GO:0098552">
    <property type="term" value="C:side of membrane"/>
    <property type="evidence" value="ECO:0007669"/>
    <property type="project" value="UniProtKB-KW"/>
</dbReference>
<evidence type="ECO:0000256" key="2">
    <source>
        <dbReference type="ARBA" id="ARBA00004609"/>
    </source>
</evidence>
<keyword evidence="6" id="KW-0325">Glycoprotein</keyword>
<evidence type="ECO:0000259" key="8">
    <source>
        <dbReference type="Pfam" id="PF00913"/>
    </source>
</evidence>
<dbReference type="VEuPathDB" id="TriTrypDB:Tb927.9.16500"/>
<dbReference type="Gene3D" id="4.10.110.20">
    <property type="entry name" value="Variant surface glycoprotein MITAT 1.2, VSG 221, C-terminal domain"/>
    <property type="match status" value="1"/>
</dbReference>
<dbReference type="GO" id="GO:0020033">
    <property type="term" value="P:antigenic variation"/>
    <property type="evidence" value="ECO:0000304"/>
    <property type="project" value="GeneDB"/>
</dbReference>
<keyword evidence="5" id="KW-0472">Membrane</keyword>
<comment type="subcellular location">
    <subcellularLocation>
        <location evidence="2">Cell membrane</location>
        <topology evidence="2">Lipid-anchor</topology>
        <topology evidence="2">GPI-anchor</topology>
    </subcellularLocation>
</comment>
<name>Q38CQ1_TRYB2</name>
<evidence type="ECO:0000256" key="3">
    <source>
        <dbReference type="ARBA" id="ARBA00022475"/>
    </source>
</evidence>
<evidence type="ECO:0000259" key="9">
    <source>
        <dbReference type="Pfam" id="PF10659"/>
    </source>
</evidence>
<feature type="domain" description="Trypanosome variant surface glycoprotein A-type N-terminal" evidence="8">
    <location>
        <begin position="16"/>
        <end position="386"/>
    </location>
</feature>
<dbReference type="KEGG" id="tbr:Tb09.244.1570"/>
<protein>
    <submittedName>
        <fullName evidence="10">Variant surface glycoprotein (VSG, atypical), putative</fullName>
    </submittedName>
</protein>
<sequence length="516" mass="56308">MALLQSSGIRTAILIAVCGALSNRSAAHTSKHPLLATEIKPLCGLSGQLKTTALYVKQKLNQQATYTDSITQLARKLVVYSKTRTDDDDARIALALATEAQKLQEAATRKLLTMASKGTVLAVQAGLAAGIIDDFIALVAGVTPGGTTNNNCIINKDALSGTATFTTIAEQLPGCETTEIVTTEPPAKPILRGQDFTGFNNIKTLGNAATYSQTCCKLLQHASDADLTGAGYTGNKLLVAGGAIHVTSNNIQIAKLTNLSSAADQSVFENTQKKLKDFDVHKADDPATTHVALYTAALTSEAVKAATDIKLQKKRRTNQEINADSALESKVKGIIGSDADSFKNTYLDKVNKETIKLPKEWELELSYNKLENLETDAQYETILLYLSKVSQNNREQACTAVRQEQKQQETDETCEKKGTEDNYKDGCKWDGEGDNKKCVKDLDYKPKQVEEKDDGIKEEKCAGKQQEDCKSMDCKWKGENYKYSSFLVDKKMALSMDTAFKGLVEFSNFKNLFSIL</sequence>
<dbReference type="Pfam" id="PF00913">
    <property type="entry name" value="Trypan_glycop"/>
    <property type="match status" value="1"/>
</dbReference>
<evidence type="ECO:0000256" key="4">
    <source>
        <dbReference type="ARBA" id="ARBA00022622"/>
    </source>
</evidence>
<evidence type="ECO:0000256" key="6">
    <source>
        <dbReference type="ARBA" id="ARBA00023180"/>
    </source>
</evidence>
<feature type="domain" description="Trypanosome variant surface glycoprotein C-terminal" evidence="9">
    <location>
        <begin position="414"/>
        <end position="503"/>
    </location>
</feature>
<accession>Q38CQ1</accession>
<evidence type="ECO:0000256" key="1">
    <source>
        <dbReference type="ARBA" id="ARBA00002523"/>
    </source>
</evidence>
<comment type="function">
    <text evidence="1">VSG forms a coat on the surface of the parasite. The trypanosome evades the immune response of the host by expressing a series of antigenically distinct VSGs from an estimated 1000 VSG genes.</text>
</comment>
<dbReference type="InterPro" id="IPR019609">
    <property type="entry name" value="Variant_surf_glycoprt_trypan_C"/>
</dbReference>
<dbReference type="Pfam" id="PF10659">
    <property type="entry name" value="Trypan_glycop_C"/>
    <property type="match status" value="1"/>
</dbReference>
<dbReference type="PaxDb" id="5691-EAN77419"/>
<dbReference type="InterPro" id="IPR001812">
    <property type="entry name" value="Trypano_VSG_A_N_dom"/>
</dbReference>
<evidence type="ECO:0000313" key="11">
    <source>
        <dbReference type="Proteomes" id="UP000008524"/>
    </source>
</evidence>
<keyword evidence="11" id="KW-1185">Reference proteome</keyword>
<dbReference type="RefSeq" id="XP_827749.1">
    <property type="nucleotide sequence ID" value="XM_822656.1"/>
</dbReference>
<keyword evidence="7" id="KW-0449">Lipoprotein</keyword>